<evidence type="ECO:0000313" key="3">
    <source>
        <dbReference type="EMBL" id="KAK2187959.1"/>
    </source>
</evidence>
<feature type="domain" description="MD-2-related lipid-recognition" evidence="2">
    <location>
        <begin position="189"/>
        <end position="310"/>
    </location>
</feature>
<evidence type="ECO:0000256" key="1">
    <source>
        <dbReference type="SAM" id="MobiDB-lite"/>
    </source>
</evidence>
<name>A0AAD9P4L4_RIDPI</name>
<reference evidence="3" key="1">
    <citation type="journal article" date="2023" name="Mol. Biol. Evol.">
        <title>Third-Generation Sequencing Reveals the Adaptive Role of the Epigenome in Three Deep-Sea Polychaetes.</title>
        <authorList>
            <person name="Perez M."/>
            <person name="Aroh O."/>
            <person name="Sun Y."/>
            <person name="Lan Y."/>
            <person name="Juniper S.K."/>
            <person name="Young C.R."/>
            <person name="Angers B."/>
            <person name="Qian P.Y."/>
        </authorList>
    </citation>
    <scope>NUCLEOTIDE SEQUENCE</scope>
    <source>
        <strain evidence="3">R07B-5</strain>
    </source>
</reference>
<feature type="compositionally biased region" description="Polar residues" evidence="1">
    <location>
        <begin position="62"/>
        <end position="74"/>
    </location>
</feature>
<comment type="caution">
    <text evidence="3">The sequence shown here is derived from an EMBL/GenBank/DDBJ whole genome shotgun (WGS) entry which is preliminary data.</text>
</comment>
<sequence length="312" mass="35685">MFAVKPQVHLFMQSSIRRSKMDKRVLLVIALLVSIALTVHFVYFQRPPTEDILNANRRRHTSTLQKQQLHVQEPSQKESWRQTPLQLPPQVENSPDQQNKLPDKVPHSLLQEEQQIVAARLQEKQQLLQSKQEKDNLIIKQVDIGQEVIDHHLEQTTSAKTATADVLKSVKEWEDFITLNEFVSIGDIYDKCEGDDKLQVGKVVLLEDEENGGVKTRTFVNATFPDGVSGGEMYIKSAYNGRDLYHNHWDLCTVEEDMDDQVIVCPLEPGVHHFVKDIKIPNYLPKGTYTSKAWVVDENEVLMGCSLTSFTI</sequence>
<proteinExistence type="predicted"/>
<dbReference type="InterPro" id="IPR014756">
    <property type="entry name" value="Ig_E-set"/>
</dbReference>
<keyword evidence="4" id="KW-1185">Reference proteome</keyword>
<protein>
    <recommendedName>
        <fullName evidence="2">MD-2-related lipid-recognition domain-containing protein</fullName>
    </recommendedName>
</protein>
<evidence type="ECO:0000313" key="4">
    <source>
        <dbReference type="Proteomes" id="UP001209878"/>
    </source>
</evidence>
<evidence type="ECO:0000259" key="2">
    <source>
        <dbReference type="SMART" id="SM00737"/>
    </source>
</evidence>
<organism evidence="3 4">
    <name type="scientific">Ridgeia piscesae</name>
    <name type="common">Tubeworm</name>
    <dbReference type="NCBI Taxonomy" id="27915"/>
    <lineage>
        <taxon>Eukaryota</taxon>
        <taxon>Metazoa</taxon>
        <taxon>Spiralia</taxon>
        <taxon>Lophotrochozoa</taxon>
        <taxon>Annelida</taxon>
        <taxon>Polychaeta</taxon>
        <taxon>Sedentaria</taxon>
        <taxon>Canalipalpata</taxon>
        <taxon>Sabellida</taxon>
        <taxon>Siboglinidae</taxon>
        <taxon>Ridgeia</taxon>
    </lineage>
</organism>
<dbReference type="Proteomes" id="UP001209878">
    <property type="component" value="Unassembled WGS sequence"/>
</dbReference>
<feature type="compositionally biased region" description="Polar residues" evidence="1">
    <location>
        <begin position="81"/>
        <end position="100"/>
    </location>
</feature>
<gene>
    <name evidence="3" type="ORF">NP493_148g00029</name>
</gene>
<accession>A0AAD9P4L4</accession>
<dbReference type="SMART" id="SM00737">
    <property type="entry name" value="ML"/>
    <property type="match status" value="1"/>
</dbReference>
<dbReference type="Pfam" id="PF02221">
    <property type="entry name" value="E1_DerP2_DerF2"/>
    <property type="match status" value="1"/>
</dbReference>
<dbReference type="InterPro" id="IPR003172">
    <property type="entry name" value="ML_dom"/>
</dbReference>
<dbReference type="SUPFAM" id="SSF81296">
    <property type="entry name" value="E set domains"/>
    <property type="match status" value="1"/>
</dbReference>
<dbReference type="EMBL" id="JAODUO010000148">
    <property type="protein sequence ID" value="KAK2187959.1"/>
    <property type="molecule type" value="Genomic_DNA"/>
</dbReference>
<feature type="region of interest" description="Disordered" evidence="1">
    <location>
        <begin position="60"/>
        <end position="103"/>
    </location>
</feature>
<dbReference type="AlphaFoldDB" id="A0AAD9P4L4"/>